<proteinExistence type="predicted"/>
<feature type="region of interest" description="Disordered" evidence="6">
    <location>
        <begin position="1"/>
        <end position="37"/>
    </location>
</feature>
<dbReference type="Pfam" id="PF00172">
    <property type="entry name" value="Zn_clus"/>
    <property type="match status" value="1"/>
</dbReference>
<keyword evidence="2" id="KW-0479">Metal-binding</keyword>
<keyword evidence="5" id="KW-0539">Nucleus</keyword>
<name>A0A2T2N3Z1_CORCC</name>
<evidence type="ECO:0000256" key="4">
    <source>
        <dbReference type="ARBA" id="ARBA00023163"/>
    </source>
</evidence>
<dbReference type="Proteomes" id="UP000240883">
    <property type="component" value="Unassembled WGS sequence"/>
</dbReference>
<dbReference type="InterPro" id="IPR036864">
    <property type="entry name" value="Zn2-C6_fun-type_DNA-bd_sf"/>
</dbReference>
<evidence type="ECO:0000256" key="2">
    <source>
        <dbReference type="ARBA" id="ARBA00022723"/>
    </source>
</evidence>
<dbReference type="CDD" id="cd12148">
    <property type="entry name" value="fungal_TF_MHR"/>
    <property type="match status" value="1"/>
</dbReference>
<evidence type="ECO:0000313" key="9">
    <source>
        <dbReference type="Proteomes" id="UP000240883"/>
    </source>
</evidence>
<sequence length="690" mass="78379">MAERAGSDRYSPYPTRRARQACENCRRKKSKCPGERPECSFCVRLRQRCIYAVSERSSERSNSQDVRPEATTARSQNSVPERQTSPSHVTSQRLSAVEERLQELTSALNHRILQDQRSNQRQIPPRSTTWSHFTTELRLPEDLVHEGIAIYFSNFCNQPCPILDHVFRQGLPSAHQLPTIVLPAMLALSLRSSTHSFINDRQKKLSTVEKLTNYSWSLLTEAYSDFELSDAYFQALCLLAQVDFADGKPARAQAQLALGSRLAQTRGMLKSVSNSVDNPHHRIQRHEIVWSLFMLERMFIGGNVHMPSIPNPSFDLPAFQGGPLHPDDQSSHIPNGTVSSPRTPGIVATYIEVLRIWETVIADLHQSSSDNEIPFWRHDSSRAKIVSQLLEFEMSAEHHTYLSVGPATQVLERPHLRNYYLTWLFFEIAHSSIHCCINHPFIIFMKTRQLGGRVPLTFLQKSYESSIIYANWVSKFVSEMETADLYLHDPFIGYMIGIATSIHIEHSISKNSAVASSARRKLRKCLNFLMKLSVEWPSMQVIIDILEKIQNRMNARPSMAYVEEEYDGAVPARNTPHVSLSDEDIKLMWKLFDFASISTFFDNQSAHVPNALETEQEEVPDGSANMTNTVHQDISRSAVTDGDQFDETSASNLQGTINDFESIEGLGFDWSLLGRPWMAYFPPDTDMALQ</sequence>
<evidence type="ECO:0000259" key="7">
    <source>
        <dbReference type="PROSITE" id="PS50048"/>
    </source>
</evidence>
<evidence type="ECO:0000256" key="3">
    <source>
        <dbReference type="ARBA" id="ARBA00023015"/>
    </source>
</evidence>
<evidence type="ECO:0000313" key="8">
    <source>
        <dbReference type="EMBL" id="PSN60162.1"/>
    </source>
</evidence>
<dbReference type="PANTHER" id="PTHR47338">
    <property type="entry name" value="ZN(II)2CYS6 TRANSCRIPTION FACTOR (EUROFUNG)-RELATED"/>
    <property type="match status" value="1"/>
</dbReference>
<dbReference type="EMBL" id="KZ678150">
    <property type="protein sequence ID" value="PSN60162.1"/>
    <property type="molecule type" value="Genomic_DNA"/>
</dbReference>
<accession>A0A2T2N3Z1</accession>
<keyword evidence="9" id="KW-1185">Reference proteome</keyword>
<keyword evidence="3" id="KW-0805">Transcription regulation</keyword>
<dbReference type="GO" id="GO:0008270">
    <property type="term" value="F:zinc ion binding"/>
    <property type="evidence" value="ECO:0007669"/>
    <property type="project" value="InterPro"/>
</dbReference>
<keyword evidence="4" id="KW-0804">Transcription</keyword>
<dbReference type="SMART" id="SM00066">
    <property type="entry name" value="GAL4"/>
    <property type="match status" value="1"/>
</dbReference>
<gene>
    <name evidence="8" type="ORF">BS50DRAFT_579334</name>
</gene>
<organism evidence="8 9">
    <name type="scientific">Corynespora cassiicola Philippines</name>
    <dbReference type="NCBI Taxonomy" id="1448308"/>
    <lineage>
        <taxon>Eukaryota</taxon>
        <taxon>Fungi</taxon>
        <taxon>Dikarya</taxon>
        <taxon>Ascomycota</taxon>
        <taxon>Pezizomycotina</taxon>
        <taxon>Dothideomycetes</taxon>
        <taxon>Pleosporomycetidae</taxon>
        <taxon>Pleosporales</taxon>
        <taxon>Corynesporascaceae</taxon>
        <taxon>Corynespora</taxon>
    </lineage>
</organism>
<dbReference type="Gene3D" id="4.10.240.10">
    <property type="entry name" value="Zn(2)-C6 fungal-type DNA-binding domain"/>
    <property type="match status" value="1"/>
</dbReference>
<dbReference type="InterPro" id="IPR001138">
    <property type="entry name" value="Zn2Cys6_DnaBD"/>
</dbReference>
<dbReference type="CDD" id="cd00067">
    <property type="entry name" value="GAL4"/>
    <property type="match status" value="1"/>
</dbReference>
<feature type="domain" description="Zn(2)-C6 fungal-type" evidence="7">
    <location>
        <begin position="21"/>
        <end position="51"/>
    </location>
</feature>
<evidence type="ECO:0000256" key="1">
    <source>
        <dbReference type="ARBA" id="ARBA00004123"/>
    </source>
</evidence>
<protein>
    <recommendedName>
        <fullName evidence="7">Zn(2)-C6 fungal-type domain-containing protein</fullName>
    </recommendedName>
</protein>
<dbReference type="GO" id="GO:0000981">
    <property type="term" value="F:DNA-binding transcription factor activity, RNA polymerase II-specific"/>
    <property type="evidence" value="ECO:0007669"/>
    <property type="project" value="InterPro"/>
</dbReference>
<dbReference type="PANTHER" id="PTHR47338:SF9">
    <property type="entry name" value="ZN(II)2CYS6 TRANSCRIPTION FACTOR (EUROFUNG)"/>
    <property type="match status" value="1"/>
</dbReference>
<dbReference type="GO" id="GO:0005634">
    <property type="term" value="C:nucleus"/>
    <property type="evidence" value="ECO:0007669"/>
    <property type="project" value="UniProtKB-SubCell"/>
</dbReference>
<dbReference type="OrthoDB" id="424974at2759"/>
<dbReference type="AlphaFoldDB" id="A0A2T2N3Z1"/>
<feature type="region of interest" description="Disordered" evidence="6">
    <location>
        <begin position="56"/>
        <end position="95"/>
    </location>
</feature>
<dbReference type="STRING" id="1448308.A0A2T2N3Z1"/>
<evidence type="ECO:0000256" key="6">
    <source>
        <dbReference type="SAM" id="MobiDB-lite"/>
    </source>
</evidence>
<reference evidence="8 9" key="1">
    <citation type="journal article" date="2018" name="Front. Microbiol.">
        <title>Genome-Wide Analysis of Corynespora cassiicola Leaf Fall Disease Putative Effectors.</title>
        <authorList>
            <person name="Lopez D."/>
            <person name="Ribeiro S."/>
            <person name="Label P."/>
            <person name="Fumanal B."/>
            <person name="Venisse J.S."/>
            <person name="Kohler A."/>
            <person name="de Oliveira R.R."/>
            <person name="Labutti K."/>
            <person name="Lipzen A."/>
            <person name="Lail K."/>
            <person name="Bauer D."/>
            <person name="Ohm R.A."/>
            <person name="Barry K.W."/>
            <person name="Spatafora J."/>
            <person name="Grigoriev I.V."/>
            <person name="Martin F.M."/>
            <person name="Pujade-Renaud V."/>
        </authorList>
    </citation>
    <scope>NUCLEOTIDE SEQUENCE [LARGE SCALE GENOMIC DNA]</scope>
    <source>
        <strain evidence="8 9">Philippines</strain>
    </source>
</reference>
<dbReference type="PROSITE" id="PS50048">
    <property type="entry name" value="ZN2_CY6_FUNGAL_2"/>
    <property type="match status" value="1"/>
</dbReference>
<dbReference type="SUPFAM" id="SSF57701">
    <property type="entry name" value="Zn2/Cys6 DNA-binding domain"/>
    <property type="match status" value="1"/>
</dbReference>
<dbReference type="PROSITE" id="PS00463">
    <property type="entry name" value="ZN2_CY6_FUNGAL_1"/>
    <property type="match status" value="1"/>
</dbReference>
<dbReference type="InterPro" id="IPR050815">
    <property type="entry name" value="TF_fung"/>
</dbReference>
<feature type="compositionally biased region" description="Polar residues" evidence="6">
    <location>
        <begin position="72"/>
        <end position="94"/>
    </location>
</feature>
<evidence type="ECO:0000256" key="5">
    <source>
        <dbReference type="ARBA" id="ARBA00023242"/>
    </source>
</evidence>
<comment type="subcellular location">
    <subcellularLocation>
        <location evidence="1">Nucleus</location>
    </subcellularLocation>
</comment>